<dbReference type="CDD" id="cd02976">
    <property type="entry name" value="NrdH"/>
    <property type="match status" value="1"/>
</dbReference>
<dbReference type="Gene3D" id="3.40.30.10">
    <property type="entry name" value="Glutaredoxin"/>
    <property type="match status" value="1"/>
</dbReference>
<dbReference type="InterPro" id="IPR002109">
    <property type="entry name" value="Glutaredoxin"/>
</dbReference>
<organism evidence="2 3">
    <name type="scientific">Rhodococcoides trifolii</name>
    <dbReference type="NCBI Taxonomy" id="908250"/>
    <lineage>
        <taxon>Bacteria</taxon>
        <taxon>Bacillati</taxon>
        <taxon>Actinomycetota</taxon>
        <taxon>Actinomycetes</taxon>
        <taxon>Mycobacteriales</taxon>
        <taxon>Nocardiaceae</taxon>
        <taxon>Rhodococcoides</taxon>
    </lineage>
</organism>
<accession>A0A917FWR3</accession>
<comment type="caution">
    <text evidence="2">The sequence shown here is derived from an EMBL/GenBank/DDBJ whole genome shotgun (WGS) entry which is preliminary data.</text>
</comment>
<reference evidence="2" key="2">
    <citation type="submission" date="2020-09" db="EMBL/GenBank/DDBJ databases">
        <authorList>
            <person name="Sun Q."/>
            <person name="Sedlacek I."/>
        </authorList>
    </citation>
    <scope>NUCLEOTIDE SEQUENCE</scope>
    <source>
        <strain evidence="2">CCM 7905</strain>
    </source>
</reference>
<dbReference type="PANTHER" id="PTHR34386:SF1">
    <property type="entry name" value="GLUTAREDOXIN-LIKE PROTEIN NRDH"/>
    <property type="match status" value="1"/>
</dbReference>
<evidence type="ECO:0000259" key="1">
    <source>
        <dbReference type="Pfam" id="PF00462"/>
    </source>
</evidence>
<dbReference type="NCBIfam" id="TIGR02200">
    <property type="entry name" value="GlrX_actino"/>
    <property type="match status" value="1"/>
</dbReference>
<dbReference type="InterPro" id="IPR011915">
    <property type="entry name" value="GlrX_actino"/>
</dbReference>
<reference evidence="2" key="1">
    <citation type="journal article" date="2014" name="Int. J. Syst. Evol. Microbiol.">
        <title>Complete genome sequence of Corynebacterium casei LMG S-19264T (=DSM 44701T), isolated from a smear-ripened cheese.</title>
        <authorList>
            <consortium name="US DOE Joint Genome Institute (JGI-PGF)"/>
            <person name="Walter F."/>
            <person name="Albersmeier A."/>
            <person name="Kalinowski J."/>
            <person name="Ruckert C."/>
        </authorList>
    </citation>
    <scope>NUCLEOTIDE SEQUENCE</scope>
    <source>
        <strain evidence="2">CCM 7905</strain>
    </source>
</reference>
<evidence type="ECO:0000313" key="2">
    <source>
        <dbReference type="EMBL" id="GGG12215.1"/>
    </source>
</evidence>
<proteinExistence type="predicted"/>
<dbReference type="SUPFAM" id="SSF52833">
    <property type="entry name" value="Thioredoxin-like"/>
    <property type="match status" value="1"/>
</dbReference>
<dbReference type="PANTHER" id="PTHR34386">
    <property type="entry name" value="GLUTAREDOXIN"/>
    <property type="match status" value="1"/>
</dbReference>
<gene>
    <name evidence="2" type="ORF">GCM10007304_27750</name>
</gene>
<feature type="domain" description="Glutaredoxin" evidence="1">
    <location>
        <begin position="48"/>
        <end position="102"/>
    </location>
</feature>
<dbReference type="Proteomes" id="UP000654257">
    <property type="component" value="Unassembled WGS sequence"/>
</dbReference>
<dbReference type="GO" id="GO:0045454">
    <property type="term" value="P:cell redox homeostasis"/>
    <property type="evidence" value="ECO:0007669"/>
    <property type="project" value="TreeGrafter"/>
</dbReference>
<name>A0A917FWR3_9NOCA</name>
<keyword evidence="3" id="KW-1185">Reference proteome</keyword>
<dbReference type="InterPro" id="IPR051548">
    <property type="entry name" value="Grx-like_ET"/>
</dbReference>
<protein>
    <recommendedName>
        <fullName evidence="1">Glutaredoxin domain-containing protein</fullName>
    </recommendedName>
</protein>
<dbReference type="PROSITE" id="PS51354">
    <property type="entry name" value="GLUTAREDOXIN_2"/>
    <property type="match status" value="1"/>
</dbReference>
<dbReference type="EMBL" id="BMCU01000003">
    <property type="protein sequence ID" value="GGG12215.1"/>
    <property type="molecule type" value="Genomic_DNA"/>
</dbReference>
<dbReference type="InterPro" id="IPR036249">
    <property type="entry name" value="Thioredoxin-like_sf"/>
</dbReference>
<dbReference type="Pfam" id="PF00462">
    <property type="entry name" value="Glutaredoxin"/>
    <property type="match status" value="1"/>
</dbReference>
<dbReference type="AlphaFoldDB" id="A0A917FWR3"/>
<dbReference type="GO" id="GO:0009055">
    <property type="term" value="F:electron transfer activity"/>
    <property type="evidence" value="ECO:0007669"/>
    <property type="project" value="TreeGrafter"/>
</dbReference>
<evidence type="ECO:0000313" key="3">
    <source>
        <dbReference type="Proteomes" id="UP000654257"/>
    </source>
</evidence>
<sequence>MSADTDISGPGVEPAERPEVAKEWSLRNMLRPSGVALIMTSTDTAQLTMYSTTWCGYCRRLKTQLDENGIGYTEIDIERDPKSAEFVGSVNGGNHVVPTVVFPDGSTATNPSLAEVKKALGV</sequence>